<organism evidence="1 2">
    <name type="scientific">Rhododendron molle</name>
    <name type="common">Chinese azalea</name>
    <name type="synonym">Azalea mollis</name>
    <dbReference type="NCBI Taxonomy" id="49168"/>
    <lineage>
        <taxon>Eukaryota</taxon>
        <taxon>Viridiplantae</taxon>
        <taxon>Streptophyta</taxon>
        <taxon>Embryophyta</taxon>
        <taxon>Tracheophyta</taxon>
        <taxon>Spermatophyta</taxon>
        <taxon>Magnoliopsida</taxon>
        <taxon>eudicotyledons</taxon>
        <taxon>Gunneridae</taxon>
        <taxon>Pentapetalae</taxon>
        <taxon>asterids</taxon>
        <taxon>Ericales</taxon>
        <taxon>Ericaceae</taxon>
        <taxon>Ericoideae</taxon>
        <taxon>Rhodoreae</taxon>
        <taxon>Rhododendron</taxon>
    </lineage>
</organism>
<evidence type="ECO:0000313" key="1">
    <source>
        <dbReference type="EMBL" id="KAI8542037.1"/>
    </source>
</evidence>
<comment type="caution">
    <text evidence="1">The sequence shown here is derived from an EMBL/GenBank/DDBJ whole genome shotgun (WGS) entry which is preliminary data.</text>
</comment>
<evidence type="ECO:0000313" key="2">
    <source>
        <dbReference type="Proteomes" id="UP001062846"/>
    </source>
</evidence>
<sequence>MKFLLLLVVVLCFGQVSVASVVKNHVQENTYIVHMAKSQMPSSFGDDTLWYRSSLKSVSDSAEMLYKYNNVVHGFSTRLTPDEAQSMKTQPGVVSVLEEVKYELQMTRTPKFLGLYQSADLFPGSDSVSDVIIGVLDSGIWPESKSFDDSEMGPVPRSWKGVCESGTNFTSSNCNRKLIGARYFSKGYEVFVGPINETLQSKSPRDDIGHGTHTSTTAAGSSVAGASLFGYAPGTARGMASRGRVAVYKVCWLLGCVASDILAGMDKAIDEKVDVISLSIGAYALPYYIDTIAIGAFAAMENGIFVSCAAGNLGPYPATLLNVAPWITTVGAGTLDRDFPAYVSLGNGMKFFGASLYKGPSLPKNMLPFVYAGNASNWMDGNLCGVGSLMPEKVRGKIVLCEGWILNRAESGIVVKEAGGFGMVFVNLVADAREQIAIADQLPATTVGKTAGDKIKSYLSSDPNPRATIVFEGTELGIKPSPVVAGFSSRGPNPITPEVLKPDLMAPGVNIIAGWSGKAGPTQVASDDRRVEFSIISGTSMACAHVSGLAALLKGAHPQWSPAAIRSALMTTAYATYENGQPFLDRADEKPSTPFGHGAGQVDPVKALDPGLVYDLDVHDYLSFLCALNYTASEINTVTRSSFTCDPKVKYSVTNVNYPSFAIPLQSGGGNGSTILKYTRTLTNVGPAATYNVSVSMQNESVKIMVEPSSLTFSQVNDKQSYMVQFTVSSLPILNSFSYGSIEWHDGKHIVKSSIVISWR</sequence>
<name>A0ACC0MNI7_RHOML</name>
<reference evidence="1" key="1">
    <citation type="submission" date="2022-02" db="EMBL/GenBank/DDBJ databases">
        <title>Plant Genome Project.</title>
        <authorList>
            <person name="Zhang R.-G."/>
        </authorList>
    </citation>
    <scope>NUCLEOTIDE SEQUENCE</scope>
    <source>
        <strain evidence="1">AT1</strain>
    </source>
</reference>
<accession>A0ACC0MNI7</accession>
<gene>
    <name evidence="1" type="ORF">RHMOL_Rhmol08G0108000</name>
</gene>
<dbReference type="Proteomes" id="UP001062846">
    <property type="component" value="Chromosome 8"/>
</dbReference>
<keyword evidence="2" id="KW-1185">Reference proteome</keyword>
<protein>
    <submittedName>
        <fullName evidence="1">Uncharacterized protein</fullName>
    </submittedName>
</protein>
<dbReference type="EMBL" id="CM046395">
    <property type="protein sequence ID" value="KAI8542037.1"/>
    <property type="molecule type" value="Genomic_DNA"/>
</dbReference>
<proteinExistence type="predicted"/>